<sequence length="204" mass="24058">MKTSQNKRFYINSVLSSILINLIVGLCLFYLIFYFLDKGNEIVYIVNQRSNATNAEISTWTIFGDLVESENLILSTLIFFITIIPILLLIFNFNQLRFHRRSNTRLRTKQQYIGFLLITFNISLFIIFHLMEAIFSAVEIYNILARSHSYWLKNQYPLIEQFSVDNLFLYTDILFFAIIGVLLFTMVMWMRYYKNSLTMGIGKG</sequence>
<feature type="transmembrane region" description="Helical" evidence="1">
    <location>
        <begin position="167"/>
        <end position="189"/>
    </location>
</feature>
<reference evidence="2" key="1">
    <citation type="journal article" date="2015" name="Nature">
        <title>Complex archaea that bridge the gap between prokaryotes and eukaryotes.</title>
        <authorList>
            <person name="Spang A."/>
            <person name="Saw J.H."/>
            <person name="Jorgensen S.L."/>
            <person name="Zaremba-Niedzwiedzka K."/>
            <person name="Martijn J."/>
            <person name="Lind A.E."/>
            <person name="van Eijk R."/>
            <person name="Schleper C."/>
            <person name="Guy L."/>
            <person name="Ettema T.J."/>
        </authorList>
    </citation>
    <scope>NUCLEOTIDE SEQUENCE</scope>
</reference>
<keyword evidence="1" id="KW-0472">Membrane</keyword>
<feature type="transmembrane region" description="Helical" evidence="1">
    <location>
        <begin position="112"/>
        <end position="131"/>
    </location>
</feature>
<keyword evidence="1" id="KW-0812">Transmembrane</keyword>
<keyword evidence="1" id="KW-1133">Transmembrane helix</keyword>
<evidence type="ECO:0008006" key="3">
    <source>
        <dbReference type="Google" id="ProtNLM"/>
    </source>
</evidence>
<dbReference type="EMBL" id="LAZR01040524">
    <property type="protein sequence ID" value="KKL14270.1"/>
    <property type="molecule type" value="Genomic_DNA"/>
</dbReference>
<organism evidence="2">
    <name type="scientific">marine sediment metagenome</name>
    <dbReference type="NCBI Taxonomy" id="412755"/>
    <lineage>
        <taxon>unclassified sequences</taxon>
        <taxon>metagenomes</taxon>
        <taxon>ecological metagenomes</taxon>
    </lineage>
</organism>
<name>A0A0F9AY06_9ZZZZ</name>
<gene>
    <name evidence="2" type="ORF">LCGC14_2517400</name>
</gene>
<dbReference type="AlphaFoldDB" id="A0A0F9AY06"/>
<accession>A0A0F9AY06</accession>
<feature type="transmembrane region" description="Helical" evidence="1">
    <location>
        <begin position="72"/>
        <end position="91"/>
    </location>
</feature>
<proteinExistence type="predicted"/>
<evidence type="ECO:0000256" key="1">
    <source>
        <dbReference type="SAM" id="Phobius"/>
    </source>
</evidence>
<evidence type="ECO:0000313" key="2">
    <source>
        <dbReference type="EMBL" id="KKL14270.1"/>
    </source>
</evidence>
<protein>
    <recommendedName>
        <fullName evidence="3">DUF1461 domain-containing protein</fullName>
    </recommendedName>
</protein>
<comment type="caution">
    <text evidence="2">The sequence shown here is derived from an EMBL/GenBank/DDBJ whole genome shotgun (WGS) entry which is preliminary data.</text>
</comment>
<feature type="transmembrane region" description="Helical" evidence="1">
    <location>
        <begin position="9"/>
        <end position="36"/>
    </location>
</feature>